<dbReference type="OrthoDB" id="4050641at2"/>
<dbReference type="Gene3D" id="1.10.10.10">
    <property type="entry name" value="Winged helix-like DNA-binding domain superfamily/Winged helix DNA-binding domain"/>
    <property type="match status" value="2"/>
</dbReference>
<feature type="domain" description="HTH asnC-type" evidence="1">
    <location>
        <begin position="51"/>
        <end position="90"/>
    </location>
</feature>
<accession>A0A371NQR6</accession>
<dbReference type="GO" id="GO:0043565">
    <property type="term" value="F:sequence-specific DNA binding"/>
    <property type="evidence" value="ECO:0007669"/>
    <property type="project" value="InterPro"/>
</dbReference>
<evidence type="ECO:0000259" key="1">
    <source>
        <dbReference type="Pfam" id="PF13404"/>
    </source>
</evidence>
<comment type="caution">
    <text evidence="2">The sequence shown here is derived from an EMBL/GenBank/DDBJ whole genome shotgun (WGS) entry which is preliminary data.</text>
</comment>
<evidence type="ECO:0000313" key="2">
    <source>
        <dbReference type="EMBL" id="REJ03975.1"/>
    </source>
</evidence>
<dbReference type="GO" id="GO:0043200">
    <property type="term" value="P:response to amino acid"/>
    <property type="evidence" value="ECO:0007669"/>
    <property type="project" value="TreeGrafter"/>
</dbReference>
<protein>
    <submittedName>
        <fullName evidence="2">Lrp/AsnC family transcriptional regulator</fullName>
    </submittedName>
</protein>
<dbReference type="InterPro" id="IPR036388">
    <property type="entry name" value="WH-like_DNA-bd_sf"/>
</dbReference>
<dbReference type="AlphaFoldDB" id="A0A371NQR6"/>
<keyword evidence="3" id="KW-1185">Reference proteome</keyword>
<reference evidence="2 3" key="1">
    <citation type="submission" date="2018-08" db="EMBL/GenBank/DDBJ databases">
        <title>Isolation, diversity and antifungal activity of Actinobacteria from cow dung.</title>
        <authorList>
            <person name="Ling L."/>
        </authorList>
    </citation>
    <scope>NUCLEOTIDE SEQUENCE [LARGE SCALE GENOMIC DNA]</scope>
    <source>
        <strain evidence="2 3">NEAU-LLE</strain>
    </source>
</reference>
<dbReference type="GO" id="GO:0005829">
    <property type="term" value="C:cytosol"/>
    <property type="evidence" value="ECO:0007669"/>
    <property type="project" value="TreeGrafter"/>
</dbReference>
<name>A0A371NQR6_9MICO</name>
<dbReference type="PANTHER" id="PTHR30154">
    <property type="entry name" value="LEUCINE-RESPONSIVE REGULATORY PROTEIN"/>
    <property type="match status" value="1"/>
</dbReference>
<gene>
    <name evidence="2" type="ORF">DY023_16820</name>
</gene>
<proteinExistence type="predicted"/>
<dbReference type="Proteomes" id="UP000262172">
    <property type="component" value="Unassembled WGS sequence"/>
</dbReference>
<dbReference type="PANTHER" id="PTHR30154:SF34">
    <property type="entry name" value="TRANSCRIPTIONAL REGULATOR AZLB"/>
    <property type="match status" value="1"/>
</dbReference>
<sequence>MASSVMLMALRLGRGRMLGLSRLESFRSRARLPTIRHMDAVESDGPRMLGELDLAIVHTLQIDARAPWTRVAAAVGADAATVARHWQALRDESLAWLTAWPTPERWSSTTDVAVVLLDPRTTPAVIDEVAARPWALSLDETSAGCLALVAGAGGLPLLGERVREIAALGARVRRMDVAAAIIAEDSEWRLRVLSRQQQRVLRDAGRPDEARPPRPDVVAELAEVLDDDPRMPAAAVAKALGVSEATARRTVDRAVFAGQLRLGCDLAMPAAGYRRGAVLWARAADADGAAGLAARLPEAHRVGILVGRAPLFVCVRARSLTDLQRIEMSWGSEVEVVDRWTVLRSIKRNGHLLDAEGRSAGRVPLRW</sequence>
<evidence type="ECO:0000313" key="3">
    <source>
        <dbReference type="Proteomes" id="UP000262172"/>
    </source>
</evidence>
<dbReference type="InterPro" id="IPR000485">
    <property type="entry name" value="AsnC-type_HTH_dom"/>
</dbReference>
<dbReference type="EMBL" id="QUAB01000048">
    <property type="protein sequence ID" value="REJ03975.1"/>
    <property type="molecule type" value="Genomic_DNA"/>
</dbReference>
<organism evidence="2 3">
    <name type="scientific">Microbacterium bovistercoris</name>
    <dbReference type="NCBI Taxonomy" id="2293570"/>
    <lineage>
        <taxon>Bacteria</taxon>
        <taxon>Bacillati</taxon>
        <taxon>Actinomycetota</taxon>
        <taxon>Actinomycetes</taxon>
        <taxon>Micrococcales</taxon>
        <taxon>Microbacteriaceae</taxon>
        <taxon>Microbacterium</taxon>
    </lineage>
</organism>
<dbReference type="Pfam" id="PF13404">
    <property type="entry name" value="HTH_AsnC-type"/>
    <property type="match status" value="1"/>
</dbReference>